<dbReference type="Proteomes" id="UP001339911">
    <property type="component" value="Unassembled WGS sequence"/>
</dbReference>
<keyword evidence="2" id="KW-1185">Reference proteome</keyword>
<evidence type="ECO:0000313" key="1">
    <source>
        <dbReference type="EMBL" id="MEE6310721.1"/>
    </source>
</evidence>
<reference evidence="1 2" key="1">
    <citation type="submission" date="2024-01" db="EMBL/GenBank/DDBJ databases">
        <title>Genome insights into Plantactinospora veratri sp. nov.</title>
        <authorList>
            <person name="Wang L."/>
        </authorList>
    </citation>
    <scope>NUCLEOTIDE SEQUENCE [LARGE SCALE GENOMIC DNA]</scope>
    <source>
        <strain evidence="1 2">NEAU-FHS4</strain>
    </source>
</reference>
<gene>
    <name evidence="1" type="ORF">V1634_28150</name>
</gene>
<dbReference type="RefSeq" id="WP_331210749.1">
    <property type="nucleotide sequence ID" value="NZ_JAZGQL010000028.1"/>
</dbReference>
<evidence type="ECO:0000313" key="2">
    <source>
        <dbReference type="Proteomes" id="UP001339911"/>
    </source>
</evidence>
<dbReference type="EMBL" id="JAZGQL010000028">
    <property type="protein sequence ID" value="MEE6310721.1"/>
    <property type="molecule type" value="Genomic_DNA"/>
</dbReference>
<organism evidence="1 2">
    <name type="scientific">Plantactinospora veratri</name>
    <dbReference type="NCBI Taxonomy" id="1436122"/>
    <lineage>
        <taxon>Bacteria</taxon>
        <taxon>Bacillati</taxon>
        <taxon>Actinomycetota</taxon>
        <taxon>Actinomycetes</taxon>
        <taxon>Micromonosporales</taxon>
        <taxon>Micromonosporaceae</taxon>
        <taxon>Plantactinospora</taxon>
    </lineage>
</organism>
<name>A0ABU7SL72_9ACTN</name>
<accession>A0ABU7SL72</accession>
<protein>
    <submittedName>
        <fullName evidence="1">Uncharacterized protein</fullName>
    </submittedName>
</protein>
<sequence>MKAIICGARIARLTLAWWLERDFWEVLPELRRANPRTTRLSFVDQSEHGEGRLGYSRVASVLGGLVIGARGRYLRHVGHRAASFTLSDGDIERRVGDRPLMLGAPGRRARLYPTDDGRLSGTRAL</sequence>
<comment type="caution">
    <text evidence="1">The sequence shown here is derived from an EMBL/GenBank/DDBJ whole genome shotgun (WGS) entry which is preliminary data.</text>
</comment>
<proteinExistence type="predicted"/>